<feature type="compositionally biased region" description="Basic and acidic residues" evidence="3">
    <location>
        <begin position="374"/>
        <end position="384"/>
    </location>
</feature>
<dbReference type="AlphaFoldDB" id="A0A4S2MC68"/>
<dbReference type="OrthoDB" id="10264062at2759"/>
<sequence length="1073" mass="122333">MNSNGCTKCDNTHCERTSPTQSTKFQFLSLARFSSTDSHEKQDVLLEQLKTCSARLMDAASVKNSLSENSELVTDFCGIVEACLRFGLEKHLFYPEPTTYDLLQNISDKCSEAAHVLKVLEENRKTKALHDAPLKLSHNRINLVRSPLILRRLQGHHRLTANQSRWLHVALTENVLYKIVECIIQYCRNSYQSQSIIQKEDDANLFLSVIAGPCQVIYLRPTVDDPSWSIVHADELVKRSRFGSTRPSASFGQRGFRSSEHRPRTPLTDQNFVETHQKRIFMFGCPAYSSSSSVSPNLSDHMDLLYQPKRNTLYYAKNNVRLGDGDENVGYLALCGGPNGPGLRWTSNELLLQATVQTSPQSSPDVVTSATANSEDKTKEDTTSEKSTTPYDESRHRETQEPGLSISEASKSYNRRHLVSGDINSSTRPTYININLKKLEYIHIHQDTQGTRIVLIGNDGVQYPTVRFLNSQPSMTDFVSALENALAPGTRLTPVLNSIEGLKTLGVKSKSASSTPGFMRKLVGKARHSDEDSDKNRHKLINFSLFKSDLMEVGGSEAERNRGHVTDSCPNENRSGTNTDTSTTSQSLSEEVAICTQKQIPKQWPELVYRIIHLPVCASQSELSDVSSTSLSPLCKNSDSSNRKVNGSVESLSVSLDAIKRKLIANVFNAWLGHMRLMKFVRKNLKSLVMPKSGLECPETSGLTFERWNELFLQLSEEDRKRLDPTAIYQHIFYGGCTPSLRLQVWPYLLGLFSWSMSESEKCEKMQNIRESYEAKRSEWIALEHSVQDMKSENDTAYSTLSNESNSSEFDRGLRPPDLEKVVEANLGENDIREQFDRLLETVQKDVVRCDRNHCFFSKDDTKGEENLSILRRVLLTYIWEHLEDGYTQGMCDLIAPILALLRLNNEPSDTIEWTTYAYFSHHLKLRLSKLFTFADSNTQMDQNFASLKALVQIMDPGLIDHIQMYGDFTEFYFSYRWFLLDFKREFNYEDIFRIWETLFAAMHHISDRFELFIALALIHLYRDVIIHNRMEFTDVLKFFNERAERHEVGRILDLASQFVSKTQELVSISLDL</sequence>
<keyword evidence="7" id="KW-1185">Reference proteome</keyword>
<dbReference type="Gene3D" id="2.30.29.230">
    <property type="match status" value="1"/>
</dbReference>
<evidence type="ECO:0000256" key="1">
    <source>
        <dbReference type="ARBA" id="ARBA00022468"/>
    </source>
</evidence>
<reference evidence="6 7" key="1">
    <citation type="journal article" date="2019" name="BMC Genomics">
        <title>New insights from Opisthorchis felineus genome: update on genomics of the epidemiologically important liver flukes.</title>
        <authorList>
            <person name="Ershov N.I."/>
            <person name="Mordvinov V.A."/>
            <person name="Prokhortchouk E.B."/>
            <person name="Pakharukova M.Y."/>
            <person name="Gunbin K.V."/>
            <person name="Ustyantsev K."/>
            <person name="Genaev M.A."/>
            <person name="Blinov A.G."/>
            <person name="Mazur A."/>
            <person name="Boulygina E."/>
            <person name="Tsygankova S."/>
            <person name="Khrameeva E."/>
            <person name="Chekanov N."/>
            <person name="Fan G."/>
            <person name="Xiao A."/>
            <person name="Zhang H."/>
            <person name="Xu X."/>
            <person name="Yang H."/>
            <person name="Solovyev V."/>
            <person name="Lee S.M."/>
            <person name="Liu X."/>
            <person name="Afonnikov D.A."/>
            <person name="Skryabin K.G."/>
        </authorList>
    </citation>
    <scope>NUCLEOTIDE SEQUENCE [LARGE SCALE GENOMIC DNA]</scope>
    <source>
        <strain evidence="6">AK-0245</strain>
        <tissue evidence="6">Whole organism</tissue>
    </source>
</reference>
<feature type="compositionally biased region" description="Polar residues" evidence="3">
    <location>
        <begin position="568"/>
        <end position="586"/>
    </location>
</feature>
<feature type="region of interest" description="Disordered" evidence="3">
    <location>
        <begin position="243"/>
        <end position="266"/>
    </location>
</feature>
<dbReference type="Pfam" id="PF00566">
    <property type="entry name" value="RabGAP-TBC"/>
    <property type="match status" value="1"/>
</dbReference>
<feature type="region of interest" description="Disordered" evidence="3">
    <location>
        <begin position="356"/>
        <end position="411"/>
    </location>
</feature>
<comment type="caution">
    <text evidence="6">The sequence shown here is derived from an EMBL/GenBank/DDBJ whole genome shotgun (WGS) entry which is preliminary data.</text>
</comment>
<dbReference type="InterPro" id="IPR000195">
    <property type="entry name" value="Rab-GAP-TBC_dom"/>
</dbReference>
<dbReference type="InterPro" id="IPR021935">
    <property type="entry name" value="SGSM1/2_RBD"/>
</dbReference>
<dbReference type="Gene3D" id="1.20.58.900">
    <property type="match status" value="1"/>
</dbReference>
<evidence type="ECO:0000256" key="3">
    <source>
        <dbReference type="SAM" id="MobiDB-lite"/>
    </source>
</evidence>
<feature type="region of interest" description="Disordered" evidence="3">
    <location>
        <begin position="554"/>
        <end position="586"/>
    </location>
</feature>
<evidence type="ECO:0000259" key="5">
    <source>
        <dbReference type="PROSITE" id="PS50826"/>
    </source>
</evidence>
<evidence type="ECO:0008006" key="8">
    <source>
        <dbReference type="Google" id="ProtNLM"/>
    </source>
</evidence>
<dbReference type="PROSITE" id="PS50086">
    <property type="entry name" value="TBC_RABGAP"/>
    <property type="match status" value="1"/>
</dbReference>
<dbReference type="EMBL" id="SJOL01002053">
    <property type="protein sequence ID" value="TGZ74183.1"/>
    <property type="molecule type" value="Genomic_DNA"/>
</dbReference>
<dbReference type="Pfam" id="PF02759">
    <property type="entry name" value="RUN"/>
    <property type="match status" value="1"/>
</dbReference>
<gene>
    <name evidence="6" type="ORF">CRM22_001080</name>
</gene>
<dbReference type="Proteomes" id="UP000308267">
    <property type="component" value="Unassembled WGS sequence"/>
</dbReference>
<organism evidence="6 7">
    <name type="scientific">Opisthorchis felineus</name>
    <dbReference type="NCBI Taxonomy" id="147828"/>
    <lineage>
        <taxon>Eukaryota</taxon>
        <taxon>Metazoa</taxon>
        <taxon>Spiralia</taxon>
        <taxon>Lophotrochozoa</taxon>
        <taxon>Platyhelminthes</taxon>
        <taxon>Trematoda</taxon>
        <taxon>Digenea</taxon>
        <taxon>Opisthorchiida</taxon>
        <taxon>Opisthorchiata</taxon>
        <taxon>Opisthorchiidae</taxon>
        <taxon>Opisthorchis</taxon>
    </lineage>
</organism>
<dbReference type="SUPFAM" id="SSF47923">
    <property type="entry name" value="Ypt/Rab-GAP domain of gyp1p"/>
    <property type="match status" value="2"/>
</dbReference>
<dbReference type="Pfam" id="PF12068">
    <property type="entry name" value="PH_RBD"/>
    <property type="match status" value="1"/>
</dbReference>
<dbReference type="InterPro" id="IPR037213">
    <property type="entry name" value="Run_dom_sf"/>
</dbReference>
<evidence type="ECO:0000256" key="2">
    <source>
        <dbReference type="ARBA" id="ARBA00034124"/>
    </source>
</evidence>
<evidence type="ECO:0000313" key="7">
    <source>
        <dbReference type="Proteomes" id="UP000308267"/>
    </source>
</evidence>
<dbReference type="PROSITE" id="PS50826">
    <property type="entry name" value="RUN"/>
    <property type="match status" value="1"/>
</dbReference>
<dbReference type="InterPro" id="IPR035969">
    <property type="entry name" value="Rab-GAP_TBC_sf"/>
</dbReference>
<dbReference type="GO" id="GO:0031410">
    <property type="term" value="C:cytoplasmic vesicle"/>
    <property type="evidence" value="ECO:0007669"/>
    <property type="project" value="UniProtKB-ARBA"/>
</dbReference>
<proteinExistence type="inferred from homology"/>
<evidence type="ECO:0000313" key="6">
    <source>
        <dbReference type="EMBL" id="TGZ74183.1"/>
    </source>
</evidence>
<comment type="similarity">
    <text evidence="2">Belongs to the RUTBC family.</text>
</comment>
<dbReference type="Gene3D" id="1.10.8.270">
    <property type="entry name" value="putative rabgap domain of human tbc1 domain family member 14 like domains"/>
    <property type="match status" value="1"/>
</dbReference>
<feature type="domain" description="RUN" evidence="5">
    <location>
        <begin position="67"/>
        <end position="226"/>
    </location>
</feature>
<keyword evidence="1" id="KW-0343">GTPase activation</keyword>
<dbReference type="PANTHER" id="PTHR22957:SF502">
    <property type="entry name" value="SMALL G PROTEIN SIGNALING MODULATOR 2-RELATED"/>
    <property type="match status" value="1"/>
</dbReference>
<evidence type="ECO:0000259" key="4">
    <source>
        <dbReference type="PROSITE" id="PS50086"/>
    </source>
</evidence>
<dbReference type="InterPro" id="IPR004012">
    <property type="entry name" value="Run_dom"/>
</dbReference>
<feature type="domain" description="Rab-GAP TBC" evidence="4">
    <location>
        <begin position="736"/>
        <end position="1003"/>
    </location>
</feature>
<dbReference type="Gene3D" id="1.10.472.80">
    <property type="entry name" value="Ypt/Rab-GAP domain of gyp1p, domain 3"/>
    <property type="match status" value="1"/>
</dbReference>
<protein>
    <recommendedName>
        <fullName evidence="8">Rab-GAP TBC domain-containing protein</fullName>
    </recommendedName>
</protein>
<name>A0A4S2MC68_OPIFE</name>
<dbReference type="GO" id="GO:0005096">
    <property type="term" value="F:GTPase activator activity"/>
    <property type="evidence" value="ECO:0007669"/>
    <property type="project" value="UniProtKB-KW"/>
</dbReference>
<dbReference type="SUPFAM" id="SSF140741">
    <property type="entry name" value="RUN domain-like"/>
    <property type="match status" value="1"/>
</dbReference>
<dbReference type="SMART" id="SM00164">
    <property type="entry name" value="TBC"/>
    <property type="match status" value="1"/>
</dbReference>
<dbReference type="STRING" id="147828.A0A4S2MC68"/>
<accession>A0A4S2MC68</accession>
<dbReference type="PANTHER" id="PTHR22957">
    <property type="entry name" value="TBC1 DOMAIN FAMILY MEMBER GTPASE-ACTIVATING PROTEIN"/>
    <property type="match status" value="1"/>
</dbReference>
<feature type="compositionally biased region" description="Polar residues" evidence="3">
    <location>
        <begin position="356"/>
        <end position="373"/>
    </location>
</feature>